<evidence type="ECO:0000256" key="2">
    <source>
        <dbReference type="ARBA" id="ARBA00008232"/>
    </source>
</evidence>
<dbReference type="AlphaFoldDB" id="A0AAD9NHD6"/>
<protein>
    <recommendedName>
        <fullName evidence="7">SAM domain-containing protein</fullName>
    </recommendedName>
</protein>
<dbReference type="Pfam" id="PF25479">
    <property type="entry name" value="Vts1"/>
    <property type="match status" value="1"/>
</dbReference>
<evidence type="ECO:0000313" key="9">
    <source>
        <dbReference type="Proteomes" id="UP001208570"/>
    </source>
</evidence>
<dbReference type="PANTHER" id="PTHR12515">
    <property type="entry name" value="STERILE ALPHA MOTIF DOMAIN CONTAINING PROTEIN 4-RELATED"/>
    <property type="match status" value="1"/>
</dbReference>
<proteinExistence type="inferred from homology"/>
<feature type="region of interest" description="Disordered" evidence="6">
    <location>
        <begin position="316"/>
        <end position="345"/>
    </location>
</feature>
<dbReference type="EMBL" id="JAODUP010000031">
    <property type="protein sequence ID" value="KAK2167229.1"/>
    <property type="molecule type" value="Genomic_DNA"/>
</dbReference>
<sequence length="807" mass="88259">MRSTLMFRDQVQKVTNWFRCWNECEQTVALFSLLRKLNATQTKFLHQVLEQSLLDNTELVTLEAQANNPAHISSLCQESKEYAVSQLLACLPLLRPGNVEAKAEYLKILPLILNHSVENGCHIEESRQLLSYSLIHPAMTSTERSQLSVWLCHLEKRYANSIRQQGIAGEGHVTPELISQYLDKSTLADEANVMSHPDMHISGATWQQIGSRDSGVVVNGSERVSPTNEMIGLASTMTNQNHGSNGRAITSTAAINHGVKSSICNLQAGVDINLNGASLMVDSHSPLHSTLSGPAAFSNVPSTQASELHNNFQILPQATNGSSSHGNSSSSGGHRKLTRSISGVTSSNAATIDSSVSDWLNRHHEEMSQGSLHVPISVTQSEPPHAPLSPQSSVSSSGSGSEGHHDDQQQMKNTFLEEGSGMRDVPVWLKSLRLHKYSYLFQTMSYEEMLGLTEEWLKARNVTKGARNKIILNTKKLQERYKCLQTMEKEVMESGNMKQALTELRAMMNTPIKAYTPNSCLQTPQVIGSSQNSDAVSDGVNTNNSAEFSSSTDGSAIEGSAGSVESSPENRTPSATSGDTRTPEDTGGAVQEVHDGDLPGQITRVLGKICTQLLVSTRPEDECFSMYLQMLDKCMMHEAFTMEQKRKLLSWRQQIQKIWHPIPQRYGLDRQRKGFGNTFPPNNILRNQRALRGQTAVKPGQPKWTFGGHPPVTLAPIGTGTGAGIPLYRNSAFVGATFNPVRPALVELKTPLARTHSAPIKSSAFSFAVGPRPVPDMSVTEPEINARLDSLCLSMTEHALGSFTDTL</sequence>
<dbReference type="InterPro" id="IPR001660">
    <property type="entry name" value="SAM"/>
</dbReference>
<dbReference type="CDD" id="cd09557">
    <property type="entry name" value="SAM_Smaug"/>
    <property type="match status" value="1"/>
</dbReference>
<evidence type="ECO:0000313" key="8">
    <source>
        <dbReference type="EMBL" id="KAK2167229.1"/>
    </source>
</evidence>
<dbReference type="InterPro" id="IPR057327">
    <property type="entry name" value="Vts1_dom"/>
</dbReference>
<keyword evidence="3" id="KW-0963">Cytoplasm</keyword>
<keyword evidence="5" id="KW-0694">RNA-binding</keyword>
<feature type="compositionally biased region" description="Polar residues" evidence="6">
    <location>
        <begin position="563"/>
        <end position="580"/>
    </location>
</feature>
<evidence type="ECO:0000256" key="4">
    <source>
        <dbReference type="ARBA" id="ARBA00022491"/>
    </source>
</evidence>
<dbReference type="Gene3D" id="1.25.40.170">
    <property type="entry name" value="Smaug, PHAT domain"/>
    <property type="match status" value="2"/>
</dbReference>
<dbReference type="InterPro" id="IPR058599">
    <property type="entry name" value="PHAT_Smg/ZCCHC2-like"/>
</dbReference>
<dbReference type="SUPFAM" id="SSF47769">
    <property type="entry name" value="SAM/Pointed domain"/>
    <property type="match status" value="1"/>
</dbReference>
<dbReference type="GO" id="GO:0000289">
    <property type="term" value="P:nuclear-transcribed mRNA poly(A) tail shortening"/>
    <property type="evidence" value="ECO:0007669"/>
    <property type="project" value="TreeGrafter"/>
</dbReference>
<dbReference type="PANTHER" id="PTHR12515:SF5">
    <property type="entry name" value="PROTEIN SMAUG"/>
    <property type="match status" value="1"/>
</dbReference>
<dbReference type="GO" id="GO:0003729">
    <property type="term" value="F:mRNA binding"/>
    <property type="evidence" value="ECO:0007669"/>
    <property type="project" value="TreeGrafter"/>
</dbReference>
<dbReference type="InterPro" id="IPR037634">
    <property type="entry name" value="Smaug_SAM"/>
</dbReference>
<accession>A0AAD9NHD6</accession>
<dbReference type="SMART" id="SM00454">
    <property type="entry name" value="SAM"/>
    <property type="match status" value="1"/>
</dbReference>
<comment type="caution">
    <text evidence="8">The sequence shown here is derived from an EMBL/GenBank/DDBJ whole genome shotgun (WGS) entry which is preliminary data.</text>
</comment>
<keyword evidence="9" id="KW-1185">Reference proteome</keyword>
<evidence type="ECO:0000256" key="5">
    <source>
        <dbReference type="ARBA" id="ARBA00022884"/>
    </source>
</evidence>
<dbReference type="Pfam" id="PF00536">
    <property type="entry name" value="SAM_1"/>
    <property type="match status" value="1"/>
</dbReference>
<dbReference type="GO" id="GO:0000932">
    <property type="term" value="C:P-body"/>
    <property type="evidence" value="ECO:0007669"/>
    <property type="project" value="TreeGrafter"/>
</dbReference>
<dbReference type="Pfam" id="PF26034">
    <property type="entry name" value="PHAT_SMAUG"/>
    <property type="match status" value="1"/>
</dbReference>
<feature type="domain" description="SAM" evidence="7">
    <location>
        <begin position="417"/>
        <end position="480"/>
    </location>
</feature>
<evidence type="ECO:0000256" key="3">
    <source>
        <dbReference type="ARBA" id="ARBA00022490"/>
    </source>
</evidence>
<gene>
    <name evidence="8" type="ORF">LSH36_31g09042</name>
</gene>
<comment type="similarity">
    <text evidence="2">Belongs to the SMAUG family.</text>
</comment>
<reference evidence="8" key="1">
    <citation type="journal article" date="2023" name="Mol. Biol. Evol.">
        <title>Third-Generation Sequencing Reveals the Adaptive Role of the Epigenome in Three Deep-Sea Polychaetes.</title>
        <authorList>
            <person name="Perez M."/>
            <person name="Aroh O."/>
            <person name="Sun Y."/>
            <person name="Lan Y."/>
            <person name="Juniper S.K."/>
            <person name="Young C.R."/>
            <person name="Angers B."/>
            <person name="Qian P.Y."/>
        </authorList>
    </citation>
    <scope>NUCLEOTIDE SEQUENCE</scope>
    <source>
        <strain evidence="8">P08H-3</strain>
    </source>
</reference>
<feature type="region of interest" description="Disordered" evidence="6">
    <location>
        <begin position="525"/>
        <end position="597"/>
    </location>
</feature>
<comment type="subcellular location">
    <subcellularLocation>
        <location evidence="1">Cytoplasm</location>
    </subcellularLocation>
</comment>
<evidence type="ECO:0000256" key="6">
    <source>
        <dbReference type="SAM" id="MobiDB-lite"/>
    </source>
</evidence>
<dbReference type="Gene3D" id="1.10.150.50">
    <property type="entry name" value="Transcription Factor, Ets-1"/>
    <property type="match status" value="1"/>
</dbReference>
<feature type="compositionally biased region" description="Polar residues" evidence="6">
    <location>
        <begin position="525"/>
        <end position="554"/>
    </location>
</feature>
<feature type="compositionally biased region" description="Low complexity" evidence="6">
    <location>
        <begin position="389"/>
        <end position="399"/>
    </location>
</feature>
<name>A0AAD9NHD6_9ANNE</name>
<evidence type="ECO:0000256" key="1">
    <source>
        <dbReference type="ARBA" id="ARBA00004496"/>
    </source>
</evidence>
<dbReference type="FunFam" id="1.10.150.50:FF:000013">
    <property type="entry name" value="Protein Smaug homolog 1 isoform 2"/>
    <property type="match status" value="1"/>
</dbReference>
<evidence type="ECO:0000259" key="7">
    <source>
        <dbReference type="SMART" id="SM00454"/>
    </source>
</evidence>
<dbReference type="InterPro" id="IPR050897">
    <property type="entry name" value="SMAUG/VTS1_RNA-bind"/>
</dbReference>
<feature type="region of interest" description="Disordered" evidence="6">
    <location>
        <begin position="377"/>
        <end position="409"/>
    </location>
</feature>
<dbReference type="InterPro" id="IPR037093">
    <property type="entry name" value="PHAT_dom_sf"/>
</dbReference>
<organism evidence="8 9">
    <name type="scientific">Paralvinella palmiformis</name>
    <dbReference type="NCBI Taxonomy" id="53620"/>
    <lineage>
        <taxon>Eukaryota</taxon>
        <taxon>Metazoa</taxon>
        <taxon>Spiralia</taxon>
        <taxon>Lophotrochozoa</taxon>
        <taxon>Annelida</taxon>
        <taxon>Polychaeta</taxon>
        <taxon>Sedentaria</taxon>
        <taxon>Canalipalpata</taxon>
        <taxon>Terebellida</taxon>
        <taxon>Terebelliformia</taxon>
        <taxon>Alvinellidae</taxon>
        <taxon>Paralvinella</taxon>
    </lineage>
</organism>
<dbReference type="InterPro" id="IPR013761">
    <property type="entry name" value="SAM/pointed_sf"/>
</dbReference>
<feature type="compositionally biased region" description="Low complexity" evidence="6">
    <location>
        <begin position="320"/>
        <end position="332"/>
    </location>
</feature>
<dbReference type="Proteomes" id="UP001208570">
    <property type="component" value="Unassembled WGS sequence"/>
</dbReference>
<keyword evidence="4" id="KW-0678">Repressor</keyword>
<dbReference type="GO" id="GO:0030371">
    <property type="term" value="F:translation repressor activity"/>
    <property type="evidence" value="ECO:0007669"/>
    <property type="project" value="InterPro"/>
</dbReference>